<dbReference type="OrthoDB" id="4950343at2"/>
<evidence type="ECO:0000256" key="1">
    <source>
        <dbReference type="SAM" id="Phobius"/>
    </source>
</evidence>
<evidence type="ECO:0000313" key="3">
    <source>
        <dbReference type="Proteomes" id="UP000284416"/>
    </source>
</evidence>
<feature type="transmembrane region" description="Helical" evidence="1">
    <location>
        <begin position="54"/>
        <end position="73"/>
    </location>
</feature>
<protein>
    <recommendedName>
        <fullName evidence="4">DUF2127 domain-containing protein</fullName>
    </recommendedName>
</protein>
<comment type="caution">
    <text evidence="2">The sequence shown here is derived from an EMBL/GenBank/DDBJ whole genome shotgun (WGS) entry which is preliminary data.</text>
</comment>
<dbReference type="AlphaFoldDB" id="A0A417YTH2"/>
<feature type="transmembrane region" description="Helical" evidence="1">
    <location>
        <begin position="80"/>
        <end position="100"/>
    </location>
</feature>
<gene>
    <name evidence="2" type="ORF">D1B31_12435</name>
</gene>
<keyword evidence="1" id="KW-0472">Membrane</keyword>
<feature type="transmembrane region" description="Helical" evidence="1">
    <location>
        <begin position="106"/>
        <end position="124"/>
    </location>
</feature>
<evidence type="ECO:0008006" key="4">
    <source>
        <dbReference type="Google" id="ProtNLM"/>
    </source>
</evidence>
<organism evidence="2 3">
    <name type="scientific">Neobacillus notoginsengisoli</name>
    <dbReference type="NCBI Taxonomy" id="1578198"/>
    <lineage>
        <taxon>Bacteria</taxon>
        <taxon>Bacillati</taxon>
        <taxon>Bacillota</taxon>
        <taxon>Bacilli</taxon>
        <taxon>Bacillales</taxon>
        <taxon>Bacillaceae</taxon>
        <taxon>Neobacillus</taxon>
    </lineage>
</organism>
<sequence>MSFLQKKSWILLLLIQVLMLIISISGENGPVGEGSVLHAYLTNDQTDAAIELKLRGSLVIGMTIFGIAILTNAYRKGLRWSWYACWVYPLFFILHIIGFGTFMPDIIFLLLSLAALLLPYRTFFQNNSD</sequence>
<dbReference type="RefSeq" id="WP_118921114.1">
    <property type="nucleotide sequence ID" value="NZ_QWEG01000007.1"/>
</dbReference>
<dbReference type="EMBL" id="QWEG01000007">
    <property type="protein sequence ID" value="RHW40352.1"/>
    <property type="molecule type" value="Genomic_DNA"/>
</dbReference>
<dbReference type="Proteomes" id="UP000284416">
    <property type="component" value="Unassembled WGS sequence"/>
</dbReference>
<keyword evidence="1" id="KW-1133">Transmembrane helix</keyword>
<accession>A0A417YTH2</accession>
<name>A0A417YTH2_9BACI</name>
<evidence type="ECO:0000313" key="2">
    <source>
        <dbReference type="EMBL" id="RHW40352.1"/>
    </source>
</evidence>
<keyword evidence="1" id="KW-0812">Transmembrane</keyword>
<keyword evidence="3" id="KW-1185">Reference proteome</keyword>
<reference evidence="2 3" key="1">
    <citation type="journal article" date="2017" name="Int. J. Syst. Evol. Microbiol.">
        <title>Bacillus notoginsengisoli sp. nov., a novel bacterium isolated from the rhizosphere of Panax notoginseng.</title>
        <authorList>
            <person name="Zhang M.Y."/>
            <person name="Cheng J."/>
            <person name="Cai Y."/>
            <person name="Zhang T.Y."/>
            <person name="Wu Y.Y."/>
            <person name="Manikprabhu D."/>
            <person name="Li W.J."/>
            <person name="Zhang Y.X."/>
        </authorList>
    </citation>
    <scope>NUCLEOTIDE SEQUENCE [LARGE SCALE GENOMIC DNA]</scope>
    <source>
        <strain evidence="2 3">JCM 30743</strain>
    </source>
</reference>
<proteinExistence type="predicted"/>